<dbReference type="EMBL" id="BKCJ011802749">
    <property type="protein sequence ID" value="GFD54152.1"/>
    <property type="molecule type" value="Genomic_DNA"/>
</dbReference>
<feature type="compositionally biased region" description="Low complexity" evidence="1">
    <location>
        <begin position="22"/>
        <end position="33"/>
    </location>
</feature>
<dbReference type="AlphaFoldDB" id="A0A699X239"/>
<name>A0A699X239_TANCI</name>
<accession>A0A699X239</accession>
<feature type="non-terminal residue" evidence="2">
    <location>
        <position position="99"/>
    </location>
</feature>
<feature type="region of interest" description="Disordered" evidence="1">
    <location>
        <begin position="1"/>
        <end position="58"/>
    </location>
</feature>
<protein>
    <submittedName>
        <fullName evidence="2">Uncharacterized protein</fullName>
    </submittedName>
</protein>
<comment type="caution">
    <text evidence="2">The sequence shown here is derived from an EMBL/GenBank/DDBJ whole genome shotgun (WGS) entry which is preliminary data.</text>
</comment>
<feature type="non-terminal residue" evidence="2">
    <location>
        <position position="1"/>
    </location>
</feature>
<gene>
    <name evidence="2" type="ORF">Tci_926121</name>
</gene>
<proteinExistence type="predicted"/>
<evidence type="ECO:0000313" key="2">
    <source>
        <dbReference type="EMBL" id="GFD54152.1"/>
    </source>
</evidence>
<sequence>TDGDAAFDEKEPKFEGKKPESEVNVSSSSSAQSKKNDDKTKRHAKGKSPVESSTGYRNLSIEFEDFSDNNINKDNAVGTLVPVVRQISTNSTNTFSVAG</sequence>
<organism evidence="2">
    <name type="scientific">Tanacetum cinerariifolium</name>
    <name type="common">Dalmatian daisy</name>
    <name type="synonym">Chrysanthemum cinerariifolium</name>
    <dbReference type="NCBI Taxonomy" id="118510"/>
    <lineage>
        <taxon>Eukaryota</taxon>
        <taxon>Viridiplantae</taxon>
        <taxon>Streptophyta</taxon>
        <taxon>Embryophyta</taxon>
        <taxon>Tracheophyta</taxon>
        <taxon>Spermatophyta</taxon>
        <taxon>Magnoliopsida</taxon>
        <taxon>eudicotyledons</taxon>
        <taxon>Gunneridae</taxon>
        <taxon>Pentapetalae</taxon>
        <taxon>asterids</taxon>
        <taxon>campanulids</taxon>
        <taxon>Asterales</taxon>
        <taxon>Asteraceae</taxon>
        <taxon>Asteroideae</taxon>
        <taxon>Anthemideae</taxon>
        <taxon>Anthemidinae</taxon>
        <taxon>Tanacetum</taxon>
    </lineage>
</organism>
<evidence type="ECO:0000256" key="1">
    <source>
        <dbReference type="SAM" id="MobiDB-lite"/>
    </source>
</evidence>
<reference evidence="2" key="1">
    <citation type="journal article" date="2019" name="Sci. Rep.">
        <title>Draft genome of Tanacetum cinerariifolium, the natural source of mosquito coil.</title>
        <authorList>
            <person name="Yamashiro T."/>
            <person name="Shiraishi A."/>
            <person name="Satake H."/>
            <person name="Nakayama K."/>
        </authorList>
    </citation>
    <scope>NUCLEOTIDE SEQUENCE</scope>
</reference>
<feature type="compositionally biased region" description="Basic and acidic residues" evidence="1">
    <location>
        <begin position="7"/>
        <end position="21"/>
    </location>
</feature>